<accession>A0ABY7EXQ2</accession>
<comment type="similarity">
    <text evidence="1">Belongs to the heat shock protein 70 family.</text>
</comment>
<evidence type="ECO:0000256" key="3">
    <source>
        <dbReference type="ARBA" id="ARBA00022840"/>
    </source>
</evidence>
<keyword evidence="5" id="KW-1185">Reference proteome</keyword>
<protein>
    <submittedName>
        <fullName evidence="4">HS12A-like protein</fullName>
    </submittedName>
</protein>
<proteinExistence type="inferred from homology"/>
<evidence type="ECO:0000313" key="4">
    <source>
        <dbReference type="EMBL" id="WAR14072.1"/>
    </source>
</evidence>
<dbReference type="Pfam" id="PF00012">
    <property type="entry name" value="HSP70"/>
    <property type="match status" value="1"/>
</dbReference>
<name>A0ABY7EXQ2_MYAAR</name>
<dbReference type="Proteomes" id="UP001164746">
    <property type="component" value="Chromosome 9"/>
</dbReference>
<gene>
    <name evidence="4" type="ORF">MAR_004177</name>
</gene>
<keyword evidence="3" id="KW-0067">ATP-binding</keyword>
<dbReference type="InterPro" id="IPR013126">
    <property type="entry name" value="Hsp_70_fam"/>
</dbReference>
<dbReference type="Gene3D" id="3.90.640.10">
    <property type="entry name" value="Actin, Chain A, domain 4"/>
    <property type="match status" value="1"/>
</dbReference>
<dbReference type="EMBL" id="CP111020">
    <property type="protein sequence ID" value="WAR14072.1"/>
    <property type="molecule type" value="Genomic_DNA"/>
</dbReference>
<dbReference type="PANTHER" id="PTHR14187:SF5">
    <property type="entry name" value="HEAT SHOCK 70 KDA PROTEIN 12A"/>
    <property type="match status" value="1"/>
</dbReference>
<keyword evidence="2" id="KW-0547">Nucleotide-binding</keyword>
<dbReference type="Gene3D" id="3.30.420.40">
    <property type="match status" value="2"/>
</dbReference>
<evidence type="ECO:0000313" key="5">
    <source>
        <dbReference type="Proteomes" id="UP001164746"/>
    </source>
</evidence>
<organism evidence="4 5">
    <name type="scientific">Mya arenaria</name>
    <name type="common">Soft-shell clam</name>
    <dbReference type="NCBI Taxonomy" id="6604"/>
    <lineage>
        <taxon>Eukaryota</taxon>
        <taxon>Metazoa</taxon>
        <taxon>Spiralia</taxon>
        <taxon>Lophotrochozoa</taxon>
        <taxon>Mollusca</taxon>
        <taxon>Bivalvia</taxon>
        <taxon>Autobranchia</taxon>
        <taxon>Heteroconchia</taxon>
        <taxon>Euheterodonta</taxon>
        <taxon>Imparidentia</taxon>
        <taxon>Neoheterodontei</taxon>
        <taxon>Myida</taxon>
        <taxon>Myoidea</taxon>
        <taxon>Myidae</taxon>
        <taxon>Mya</taxon>
    </lineage>
</organism>
<evidence type="ECO:0000256" key="2">
    <source>
        <dbReference type="ARBA" id="ARBA00022741"/>
    </source>
</evidence>
<evidence type="ECO:0000256" key="1">
    <source>
        <dbReference type="ARBA" id="ARBA00007381"/>
    </source>
</evidence>
<dbReference type="InterPro" id="IPR043129">
    <property type="entry name" value="ATPase_NBD"/>
</dbReference>
<sequence>MLAGIDPNRLKLALEPECASIWCETLGMDVKGAVAFQGSQYMVVDLGGGTADISVHERKPDGTLKEIHKASGGPWGGIYVDENYMKMWKELFGEKALNDLRENEMNDYFDITREFEHKKRSFDTDKTKQIVVRISASLRDLSEKYSSESLEERIASLKVREHAITTRGKDKLKIDTTIVLSWFKRPIDLLIQHLKTLLAEPKIKSVRTVILVGGFGESPYVQERIRNEIAGVRLIVPADAGLVVLKGAVRFGHNPTIVSSRIIKYTYGTSVNVTFNEKKHPEERKVWINGEWQVPNYFKVYARVNTQVRVDKQMTRKSCPYGGKSLLSVYRTTNENPEYTTEDGCELLGEIELENSMDIPFEKQICEDTFMFGDTELLVKTKNTVTGKEAFMTFECFK</sequence>
<dbReference type="SUPFAM" id="SSF53067">
    <property type="entry name" value="Actin-like ATPase domain"/>
    <property type="match status" value="1"/>
</dbReference>
<reference evidence="4" key="1">
    <citation type="submission" date="2022-11" db="EMBL/GenBank/DDBJ databases">
        <title>Centuries of genome instability and evolution in soft-shell clam transmissible cancer (bioRxiv).</title>
        <authorList>
            <person name="Hart S.F.M."/>
            <person name="Yonemitsu M.A."/>
            <person name="Giersch R.M."/>
            <person name="Beal B.F."/>
            <person name="Arriagada G."/>
            <person name="Davis B.W."/>
            <person name="Ostrander E.A."/>
            <person name="Goff S.P."/>
            <person name="Metzger M.J."/>
        </authorList>
    </citation>
    <scope>NUCLEOTIDE SEQUENCE</scope>
    <source>
        <strain evidence="4">MELC-2E11</strain>
        <tissue evidence="4">Siphon/mantle</tissue>
    </source>
</reference>
<dbReference type="PANTHER" id="PTHR14187">
    <property type="entry name" value="ALPHA KINASE/ELONGATION FACTOR 2 KINASE"/>
    <property type="match status" value="1"/>
</dbReference>